<organism evidence="2 3">
    <name type="scientific">Plakobranchus ocellatus</name>
    <dbReference type="NCBI Taxonomy" id="259542"/>
    <lineage>
        <taxon>Eukaryota</taxon>
        <taxon>Metazoa</taxon>
        <taxon>Spiralia</taxon>
        <taxon>Lophotrochozoa</taxon>
        <taxon>Mollusca</taxon>
        <taxon>Gastropoda</taxon>
        <taxon>Heterobranchia</taxon>
        <taxon>Euthyneura</taxon>
        <taxon>Panpulmonata</taxon>
        <taxon>Sacoglossa</taxon>
        <taxon>Placobranchoidea</taxon>
        <taxon>Plakobranchidae</taxon>
        <taxon>Plakobranchus</taxon>
    </lineage>
</organism>
<feature type="region of interest" description="Disordered" evidence="1">
    <location>
        <begin position="296"/>
        <end position="337"/>
    </location>
</feature>
<dbReference type="EMBL" id="BLXT01000976">
    <property type="protein sequence ID" value="GFN82218.1"/>
    <property type="molecule type" value="Genomic_DNA"/>
</dbReference>
<keyword evidence="3" id="KW-1185">Reference proteome</keyword>
<feature type="region of interest" description="Disordered" evidence="1">
    <location>
        <begin position="105"/>
        <end position="125"/>
    </location>
</feature>
<reference evidence="2 3" key="1">
    <citation type="journal article" date="2021" name="Elife">
        <title>Chloroplast acquisition without the gene transfer in kleptoplastic sea slugs, Plakobranchus ocellatus.</title>
        <authorList>
            <person name="Maeda T."/>
            <person name="Takahashi S."/>
            <person name="Yoshida T."/>
            <person name="Shimamura S."/>
            <person name="Takaki Y."/>
            <person name="Nagai Y."/>
            <person name="Toyoda A."/>
            <person name="Suzuki Y."/>
            <person name="Arimoto A."/>
            <person name="Ishii H."/>
            <person name="Satoh N."/>
            <person name="Nishiyama T."/>
            <person name="Hasebe M."/>
            <person name="Maruyama T."/>
            <person name="Minagawa J."/>
            <person name="Obokata J."/>
            <person name="Shigenobu S."/>
        </authorList>
    </citation>
    <scope>NUCLEOTIDE SEQUENCE [LARGE SCALE GENOMIC DNA]</scope>
</reference>
<evidence type="ECO:0000313" key="3">
    <source>
        <dbReference type="Proteomes" id="UP000735302"/>
    </source>
</evidence>
<proteinExistence type="predicted"/>
<sequence length="337" mass="37725">MDGHAPFYPASMYTKDFEAGVSDSDIGAHAHHGFMASQASACYYACSATAQEASQNLSQGYFGGQAMTVVDQEDQEEPNGFFGSTIEQHLLHPAFSQHLQHLQQQHHQHQQNQQHYHHHHHHHHLLHYGVDEVAAHLAHTQAERLYQVGDGQQQQHHVQHQHQEVPNSFTMNDHLNNQTRNQLSYHAQQSHHNMADQATNLQQALLMDTVLSNLSNESSPTGDSLLAVNNDPNAVHNTRTAANLSPMVSNQDQCKTTSPTMDLENTCKQQQQQKEQPLPFPWMKTTKSHAHQWKAQWPVSPQEGDLKLSGPPSGQGRGGGAQTHNRRVPAYLRADSV</sequence>
<name>A0AAV3YIW3_9GAST</name>
<comment type="caution">
    <text evidence="2">The sequence shown here is derived from an EMBL/GenBank/DDBJ whole genome shotgun (WGS) entry which is preliminary data.</text>
</comment>
<evidence type="ECO:0000256" key="1">
    <source>
        <dbReference type="SAM" id="MobiDB-lite"/>
    </source>
</evidence>
<dbReference type="AlphaFoldDB" id="A0AAV3YIW3"/>
<dbReference type="Proteomes" id="UP000735302">
    <property type="component" value="Unassembled WGS sequence"/>
</dbReference>
<evidence type="ECO:0000313" key="2">
    <source>
        <dbReference type="EMBL" id="GFN82218.1"/>
    </source>
</evidence>
<gene>
    <name evidence="2" type="ORF">PoB_000872400</name>
</gene>
<accession>A0AAV3YIW3</accession>
<protein>
    <submittedName>
        <fullName evidence="2">Uncharacterized protein</fullName>
    </submittedName>
</protein>